<proteinExistence type="predicted"/>
<feature type="transmembrane region" description="Helical" evidence="1">
    <location>
        <begin position="38"/>
        <end position="58"/>
    </location>
</feature>
<evidence type="ECO:0000313" key="2">
    <source>
        <dbReference type="EnsemblProtists" id="Phyra87139"/>
    </source>
</evidence>
<keyword evidence="3" id="KW-1185">Reference proteome</keyword>
<reference evidence="3" key="1">
    <citation type="journal article" date="2006" name="Science">
        <title>Phytophthora genome sequences uncover evolutionary origins and mechanisms of pathogenesis.</title>
        <authorList>
            <person name="Tyler B.M."/>
            <person name="Tripathy S."/>
            <person name="Zhang X."/>
            <person name="Dehal P."/>
            <person name="Jiang R.H."/>
            <person name="Aerts A."/>
            <person name="Arredondo F.D."/>
            <person name="Baxter L."/>
            <person name="Bensasson D."/>
            <person name="Beynon J.L."/>
            <person name="Chapman J."/>
            <person name="Damasceno C.M."/>
            <person name="Dorrance A.E."/>
            <person name="Dou D."/>
            <person name="Dickerman A.W."/>
            <person name="Dubchak I.L."/>
            <person name="Garbelotto M."/>
            <person name="Gijzen M."/>
            <person name="Gordon S.G."/>
            <person name="Govers F."/>
            <person name="Grunwald N.J."/>
            <person name="Huang W."/>
            <person name="Ivors K.L."/>
            <person name="Jones R.W."/>
            <person name="Kamoun S."/>
            <person name="Krampis K."/>
            <person name="Lamour K.H."/>
            <person name="Lee M.K."/>
            <person name="McDonald W.H."/>
            <person name="Medina M."/>
            <person name="Meijer H.J."/>
            <person name="Nordberg E.K."/>
            <person name="Maclean D.J."/>
            <person name="Ospina-Giraldo M.D."/>
            <person name="Morris P.F."/>
            <person name="Phuntumart V."/>
            <person name="Putnam N.H."/>
            <person name="Rash S."/>
            <person name="Rose J.K."/>
            <person name="Sakihama Y."/>
            <person name="Salamov A.A."/>
            <person name="Savidor A."/>
            <person name="Scheuring C.F."/>
            <person name="Smith B.M."/>
            <person name="Sobral B.W."/>
            <person name="Terry A."/>
            <person name="Torto-Alalibo T.A."/>
            <person name="Win J."/>
            <person name="Xu Z."/>
            <person name="Zhang H."/>
            <person name="Grigoriev I.V."/>
            <person name="Rokhsar D.S."/>
            <person name="Boore J.L."/>
        </authorList>
    </citation>
    <scope>NUCLEOTIDE SEQUENCE [LARGE SCALE GENOMIC DNA]</scope>
    <source>
        <strain evidence="3">Pr102</strain>
    </source>
</reference>
<sequence length="139" mass="15335">MYMQATRKLVMLVAVLLMVAWRMLPVVDVMAVLRADSGSLAVVVVVGLLACKLVKLVALGKEVGLRILRVVETGGHIMFLVMVFMPFGQLKMVAASKVLAVTSALQLKMLALVARQRHQDEKTPLVQIATRRNKYYASQ</sequence>
<dbReference type="HOGENOM" id="CLU_1869207_0_0_1"/>
<dbReference type="Proteomes" id="UP000005238">
    <property type="component" value="Unassembled WGS sequence"/>
</dbReference>
<evidence type="ECO:0000313" key="3">
    <source>
        <dbReference type="Proteomes" id="UP000005238"/>
    </source>
</evidence>
<keyword evidence="1" id="KW-1133">Transmembrane helix</keyword>
<evidence type="ECO:0000256" key="1">
    <source>
        <dbReference type="SAM" id="Phobius"/>
    </source>
</evidence>
<dbReference type="InParanoid" id="H3H8L1"/>
<dbReference type="EMBL" id="DS567489">
    <property type="status" value="NOT_ANNOTATED_CDS"/>
    <property type="molecule type" value="Genomic_DNA"/>
</dbReference>
<name>H3H8L1_PHYRM</name>
<keyword evidence="1" id="KW-0472">Membrane</keyword>
<accession>H3H8L1</accession>
<organism evidence="2 3">
    <name type="scientific">Phytophthora ramorum</name>
    <name type="common">Sudden oak death agent</name>
    <dbReference type="NCBI Taxonomy" id="164328"/>
    <lineage>
        <taxon>Eukaryota</taxon>
        <taxon>Sar</taxon>
        <taxon>Stramenopiles</taxon>
        <taxon>Oomycota</taxon>
        <taxon>Peronosporomycetes</taxon>
        <taxon>Peronosporales</taxon>
        <taxon>Peronosporaceae</taxon>
        <taxon>Phytophthora</taxon>
    </lineage>
</organism>
<dbReference type="AlphaFoldDB" id="H3H8L1"/>
<protein>
    <submittedName>
        <fullName evidence="2">Uncharacterized protein</fullName>
    </submittedName>
</protein>
<dbReference type="EnsemblProtists" id="Phyra87139">
    <property type="protein sequence ID" value="Phyra87139"/>
    <property type="gene ID" value="Phyra87139"/>
</dbReference>
<feature type="transmembrane region" description="Helical" evidence="1">
    <location>
        <begin position="70"/>
        <end position="88"/>
    </location>
</feature>
<reference evidence="2" key="2">
    <citation type="submission" date="2015-06" db="UniProtKB">
        <authorList>
            <consortium name="EnsemblProtists"/>
        </authorList>
    </citation>
    <scope>IDENTIFICATION</scope>
    <source>
        <strain evidence="2">Pr102</strain>
    </source>
</reference>
<keyword evidence="1" id="KW-0812">Transmembrane</keyword>